<evidence type="ECO:0000256" key="7">
    <source>
        <dbReference type="ARBA" id="ARBA00023170"/>
    </source>
</evidence>
<keyword evidence="11" id="KW-1185">Reference proteome</keyword>
<keyword evidence="6 9" id="KW-0472">Membrane</keyword>
<keyword evidence="8" id="KW-0325">Glycoprotein</keyword>
<dbReference type="FunCoup" id="A0A6P8YK14">
    <property type="interactions" value="4"/>
</dbReference>
<feature type="domain" description="Ionotropic glutamate receptor C-terminal" evidence="10">
    <location>
        <begin position="344"/>
        <end position="528"/>
    </location>
</feature>
<comment type="subcellular location">
    <subcellularLocation>
        <location evidence="1">Cell membrane</location>
        <topology evidence="1">Multi-pass membrane protein</topology>
    </subcellularLocation>
</comment>
<keyword evidence="5 9" id="KW-1133">Transmembrane helix</keyword>
<reference evidence="12" key="1">
    <citation type="submission" date="2025-08" db="UniProtKB">
        <authorList>
            <consortium name="RefSeq"/>
        </authorList>
    </citation>
    <scope>IDENTIFICATION</scope>
    <source>
        <tissue evidence="12">Total insect</tissue>
    </source>
</reference>
<evidence type="ECO:0000256" key="6">
    <source>
        <dbReference type="ARBA" id="ARBA00023136"/>
    </source>
</evidence>
<evidence type="ECO:0000256" key="5">
    <source>
        <dbReference type="ARBA" id="ARBA00022989"/>
    </source>
</evidence>
<accession>A0A6P8YK14</accession>
<evidence type="ECO:0000256" key="4">
    <source>
        <dbReference type="ARBA" id="ARBA00022692"/>
    </source>
</evidence>
<evidence type="ECO:0000259" key="10">
    <source>
        <dbReference type="Pfam" id="PF00060"/>
    </source>
</evidence>
<gene>
    <name evidence="12" type="primary">LOC117644708</name>
</gene>
<dbReference type="PANTHER" id="PTHR42643">
    <property type="entry name" value="IONOTROPIC RECEPTOR 20A-RELATED"/>
    <property type="match status" value="1"/>
</dbReference>
<dbReference type="RefSeq" id="XP_034240213.1">
    <property type="nucleotide sequence ID" value="XM_034384322.1"/>
</dbReference>
<dbReference type="InterPro" id="IPR052192">
    <property type="entry name" value="Insect_Ionotropic_Sensory_Rcpt"/>
</dbReference>
<evidence type="ECO:0000256" key="8">
    <source>
        <dbReference type="ARBA" id="ARBA00023180"/>
    </source>
</evidence>
<dbReference type="Gene3D" id="1.10.287.70">
    <property type="match status" value="1"/>
</dbReference>
<name>A0A6P8YK14_THRPL</name>
<dbReference type="InParanoid" id="A0A6P8YK14"/>
<evidence type="ECO:0000256" key="3">
    <source>
        <dbReference type="ARBA" id="ARBA00022475"/>
    </source>
</evidence>
<keyword evidence="4 9" id="KW-0812">Transmembrane</keyword>
<dbReference type="KEGG" id="tpal:117644708"/>
<dbReference type="PANTHER" id="PTHR42643:SF33">
    <property type="entry name" value="GLUTAMATE RECEPTOR 2-LIKE PROTEIN"/>
    <property type="match status" value="1"/>
</dbReference>
<dbReference type="Proteomes" id="UP000515158">
    <property type="component" value="Unplaced"/>
</dbReference>
<evidence type="ECO:0000313" key="12">
    <source>
        <dbReference type="RefSeq" id="XP_034240213.1"/>
    </source>
</evidence>
<dbReference type="GO" id="GO:0015276">
    <property type="term" value="F:ligand-gated monoatomic ion channel activity"/>
    <property type="evidence" value="ECO:0007669"/>
    <property type="project" value="InterPro"/>
</dbReference>
<proteinExistence type="inferred from homology"/>
<dbReference type="Gene3D" id="3.40.190.10">
    <property type="entry name" value="Periplasmic binding protein-like II"/>
    <property type="match status" value="1"/>
</dbReference>
<comment type="similarity">
    <text evidence="2">Belongs to the glutamate-gated ion channel (TC 1.A.10.1) family.</text>
</comment>
<dbReference type="OrthoDB" id="9997229at2759"/>
<dbReference type="Pfam" id="PF00060">
    <property type="entry name" value="Lig_chan"/>
    <property type="match status" value="1"/>
</dbReference>
<keyword evidence="3" id="KW-1003">Cell membrane</keyword>
<evidence type="ECO:0000256" key="1">
    <source>
        <dbReference type="ARBA" id="ARBA00004651"/>
    </source>
</evidence>
<organism evidence="12">
    <name type="scientific">Thrips palmi</name>
    <name type="common">Melon thrips</name>
    <dbReference type="NCBI Taxonomy" id="161013"/>
    <lineage>
        <taxon>Eukaryota</taxon>
        <taxon>Metazoa</taxon>
        <taxon>Ecdysozoa</taxon>
        <taxon>Arthropoda</taxon>
        <taxon>Hexapoda</taxon>
        <taxon>Insecta</taxon>
        <taxon>Pterygota</taxon>
        <taxon>Neoptera</taxon>
        <taxon>Paraneoptera</taxon>
        <taxon>Thysanoptera</taxon>
        <taxon>Terebrantia</taxon>
        <taxon>Thripoidea</taxon>
        <taxon>Thripidae</taxon>
        <taxon>Thrips</taxon>
    </lineage>
</organism>
<evidence type="ECO:0000313" key="11">
    <source>
        <dbReference type="Proteomes" id="UP000515158"/>
    </source>
</evidence>
<dbReference type="GO" id="GO:0050906">
    <property type="term" value="P:detection of stimulus involved in sensory perception"/>
    <property type="evidence" value="ECO:0007669"/>
    <property type="project" value="UniProtKB-ARBA"/>
</dbReference>
<dbReference type="GO" id="GO:0005886">
    <property type="term" value="C:plasma membrane"/>
    <property type="evidence" value="ECO:0007669"/>
    <property type="project" value="UniProtKB-SubCell"/>
</dbReference>
<feature type="transmembrane region" description="Helical" evidence="9">
    <location>
        <begin position="343"/>
        <end position="361"/>
    </location>
</feature>
<dbReference type="AlphaFoldDB" id="A0A6P8YK14"/>
<keyword evidence="7" id="KW-0675">Receptor</keyword>
<dbReference type="GeneID" id="117644708"/>
<protein>
    <submittedName>
        <fullName evidence="12">Glutamate receptor ionotropic, delta-1-like</fullName>
    </submittedName>
</protein>
<feature type="transmembrane region" description="Helical" evidence="9">
    <location>
        <begin position="600"/>
        <end position="620"/>
    </location>
</feature>
<evidence type="ECO:0000256" key="2">
    <source>
        <dbReference type="ARBA" id="ARBA00008685"/>
    </source>
</evidence>
<sequence length="627" mass="70527">MTAQFLRGTENTKAASVKAGLSETVHANAVVVDASCRNADKFLDLASRLRLFHVSNTWVIFEDGLLLGKPPDRAPVEVPVEEEFDDLQDIPVHRFGAQDRDSAVDPAEEAFLEIAPPTPPRARHALLPALTLSAAAIGVLDHKVMFVDSHVLWVQSSGQRVEALEVFRSCLARPLQGYLVAVSEGGDDGDGLRWRWTMDELQQGLLRERRADLQGATLRGSTIIKFPDEYTHIEDNRLRQNDLYPKMNWPVTQNLGYSLNFGMLVYKRDNYGWDTGQGVFDGMVGEMQRYEHDMLATAVFIRADRLPYMDLSAETFGLRTAVLFRQPSKSSVSNVYLLPFSPGVWRAAGAVSLLAMALLVVQTQWWRAHSGLHRNDPSDHLEVGDCITFIVGALSQQGFFCTPTMVSARITFITTFIANLFLFTSFSGSIVAIIQSQSNAFRSVRDLLDSDVHMGVQDIRFQHVWFREAERDPADVAGEAFRKKIKTHDRPGFVSTQEGIRRMRHGMYAFQVETNEGYREILDTFLESDKCDLSEVELFPAAPMVFCTTEKSPYREAITRNIRWQRETGLLDRVSSRWENPRPGCAGQATTFVAIGLQEFYPALIVLYNGLLLALFVFSVERVSRAK</sequence>
<evidence type="ECO:0000256" key="9">
    <source>
        <dbReference type="SAM" id="Phobius"/>
    </source>
</evidence>
<feature type="transmembrane region" description="Helical" evidence="9">
    <location>
        <begin position="412"/>
        <end position="434"/>
    </location>
</feature>
<dbReference type="SUPFAM" id="SSF53850">
    <property type="entry name" value="Periplasmic binding protein-like II"/>
    <property type="match status" value="1"/>
</dbReference>
<dbReference type="InterPro" id="IPR001320">
    <property type="entry name" value="Iontro_rcpt_C"/>
</dbReference>